<feature type="signal peptide" evidence="1">
    <location>
        <begin position="1"/>
        <end position="23"/>
    </location>
</feature>
<evidence type="ECO:0000313" key="3">
    <source>
        <dbReference type="Proteomes" id="UP000000226"/>
    </source>
</evidence>
<sequence length="69" mass="7554">MKTILIAFLLFASLFTLPTSTLARQLKGVSLGTRDPNNPTIKCDPGKSYRTCIPAKKPTPPCSPYVRNC</sequence>
<organism evidence="2 3">
    <name type="scientific">Phaseolus vulgaris</name>
    <name type="common">Kidney bean</name>
    <name type="synonym">French bean</name>
    <dbReference type="NCBI Taxonomy" id="3885"/>
    <lineage>
        <taxon>Eukaryota</taxon>
        <taxon>Viridiplantae</taxon>
        <taxon>Streptophyta</taxon>
        <taxon>Embryophyta</taxon>
        <taxon>Tracheophyta</taxon>
        <taxon>Spermatophyta</taxon>
        <taxon>Magnoliopsida</taxon>
        <taxon>eudicotyledons</taxon>
        <taxon>Gunneridae</taxon>
        <taxon>Pentapetalae</taxon>
        <taxon>rosids</taxon>
        <taxon>fabids</taxon>
        <taxon>Fabales</taxon>
        <taxon>Fabaceae</taxon>
        <taxon>Papilionoideae</taxon>
        <taxon>50 kb inversion clade</taxon>
        <taxon>NPAAA clade</taxon>
        <taxon>indigoferoid/millettioid clade</taxon>
        <taxon>Phaseoleae</taxon>
        <taxon>Phaseolus</taxon>
    </lineage>
</organism>
<dbReference type="Proteomes" id="UP000000226">
    <property type="component" value="Chromosome 8"/>
</dbReference>
<accession>V7B7C7</accession>
<keyword evidence="3" id="KW-1185">Reference proteome</keyword>
<dbReference type="EMBL" id="CM002295">
    <property type="protein sequence ID" value="ESW12758.1"/>
    <property type="molecule type" value="Genomic_DNA"/>
</dbReference>
<dbReference type="OrthoDB" id="1419192at2759"/>
<evidence type="ECO:0000256" key="1">
    <source>
        <dbReference type="SAM" id="SignalP"/>
    </source>
</evidence>
<gene>
    <name evidence="2" type="ORF">PHAVU_008G139900g</name>
</gene>
<dbReference type="Gramene" id="ESW12758">
    <property type="protein sequence ID" value="ESW12758"/>
    <property type="gene ID" value="PHAVU_008G139900g"/>
</dbReference>
<protein>
    <submittedName>
        <fullName evidence="2">Uncharacterized protein</fullName>
    </submittedName>
</protein>
<feature type="chain" id="PRO_5004754559" evidence="1">
    <location>
        <begin position="24"/>
        <end position="69"/>
    </location>
</feature>
<keyword evidence="1" id="KW-0732">Signal</keyword>
<evidence type="ECO:0000313" key="2">
    <source>
        <dbReference type="EMBL" id="ESW12758.1"/>
    </source>
</evidence>
<dbReference type="OMA" id="PYRECLP"/>
<name>V7B7C7_PHAVU</name>
<proteinExistence type="predicted"/>
<reference evidence="3" key="1">
    <citation type="journal article" date="2014" name="Nat. Genet.">
        <title>A reference genome for common bean and genome-wide analysis of dual domestications.</title>
        <authorList>
            <person name="Schmutz J."/>
            <person name="McClean P.E."/>
            <person name="Mamidi S."/>
            <person name="Wu G.A."/>
            <person name="Cannon S.B."/>
            <person name="Grimwood J."/>
            <person name="Jenkins J."/>
            <person name="Shu S."/>
            <person name="Song Q."/>
            <person name="Chavarro C."/>
            <person name="Torres-Torres M."/>
            <person name="Geffroy V."/>
            <person name="Moghaddam S.M."/>
            <person name="Gao D."/>
            <person name="Abernathy B."/>
            <person name="Barry K."/>
            <person name="Blair M."/>
            <person name="Brick M.A."/>
            <person name="Chovatia M."/>
            <person name="Gepts P."/>
            <person name="Goodstein D.M."/>
            <person name="Gonzales M."/>
            <person name="Hellsten U."/>
            <person name="Hyten D.L."/>
            <person name="Jia G."/>
            <person name="Kelly J.D."/>
            <person name="Kudrna D."/>
            <person name="Lee R."/>
            <person name="Richard M.M."/>
            <person name="Miklas P.N."/>
            <person name="Osorno J.M."/>
            <person name="Rodrigues J."/>
            <person name="Thareau V."/>
            <person name="Urrea C.A."/>
            <person name="Wang M."/>
            <person name="Yu Y."/>
            <person name="Zhang M."/>
            <person name="Wing R.A."/>
            <person name="Cregan P.B."/>
            <person name="Rokhsar D.S."/>
            <person name="Jackson S.A."/>
        </authorList>
    </citation>
    <scope>NUCLEOTIDE SEQUENCE [LARGE SCALE GENOMIC DNA]</scope>
    <source>
        <strain evidence="3">cv. G19833</strain>
    </source>
</reference>
<dbReference type="AlphaFoldDB" id="V7B7C7"/>